<evidence type="ECO:0000313" key="3">
    <source>
        <dbReference type="Proteomes" id="UP000219329"/>
    </source>
</evidence>
<evidence type="ECO:0000256" key="1">
    <source>
        <dbReference type="PIRSR" id="PIRSR037318-50"/>
    </source>
</evidence>
<evidence type="ECO:0000313" key="2">
    <source>
        <dbReference type="EMBL" id="PDH34560.1"/>
    </source>
</evidence>
<accession>A0A2A5WDI7</accession>
<dbReference type="InterPro" id="IPR017172">
    <property type="entry name" value="Lsacc_core_hep_kinase_RfaP"/>
</dbReference>
<dbReference type="GO" id="GO:0016301">
    <property type="term" value="F:kinase activity"/>
    <property type="evidence" value="ECO:0007669"/>
    <property type="project" value="UniProtKB-KW"/>
</dbReference>
<reference evidence="2 3" key="1">
    <citation type="submission" date="2017-08" db="EMBL/GenBank/DDBJ databases">
        <title>Fine stratification of microbial communities through a metagenomic profile of the photic zone.</title>
        <authorList>
            <person name="Haro-Moreno J.M."/>
            <person name="Lopez-Perez M."/>
            <person name="De La Torre J."/>
            <person name="Picazo A."/>
            <person name="Camacho A."/>
            <person name="Rodriguez-Valera F."/>
        </authorList>
    </citation>
    <scope>NUCLEOTIDE SEQUENCE [LARGE SCALE GENOMIC DNA]</scope>
    <source>
        <strain evidence="2">MED-G28</strain>
    </source>
</reference>
<feature type="active site" evidence="1">
    <location>
        <position position="162"/>
    </location>
</feature>
<sequence>MFHLNKELAKNFGASDPYEALKAKEGNIYRQVKGRKTFQFVLNGKSYFAKLHSGIGWREIFKNLTQLKFPIIGARNEWEAVHRLQELNIATMNIVAYGERGWNPASRESFIITEELSETISLEDYCKDWKSSPPPERTRRKLIEQVASIASALHKNNVCHRDFYLCHFLLHPESEPFPKLSLIDLHRALISKNLARRWIVKDIAGLFYSAKQIGLSNRDLLRFMRHYHSRDLRSAVTDHKKFWVDVKQRSDAMFKKLGPAV</sequence>
<organism evidence="2 3">
    <name type="scientific">OM182 bacterium MED-G28</name>
    <dbReference type="NCBI Taxonomy" id="1986256"/>
    <lineage>
        <taxon>Bacteria</taxon>
        <taxon>Pseudomonadati</taxon>
        <taxon>Pseudomonadota</taxon>
        <taxon>Gammaproteobacteria</taxon>
        <taxon>OMG group</taxon>
        <taxon>OM182 clade</taxon>
    </lineage>
</organism>
<dbReference type="EMBL" id="NTJZ01000003">
    <property type="protein sequence ID" value="PDH34560.1"/>
    <property type="molecule type" value="Genomic_DNA"/>
</dbReference>
<dbReference type="SUPFAM" id="SSF56112">
    <property type="entry name" value="Protein kinase-like (PK-like)"/>
    <property type="match status" value="1"/>
</dbReference>
<dbReference type="Pfam" id="PF06293">
    <property type="entry name" value="Kdo"/>
    <property type="match status" value="1"/>
</dbReference>
<dbReference type="AlphaFoldDB" id="A0A2A5WDI7"/>
<dbReference type="InterPro" id="IPR011009">
    <property type="entry name" value="Kinase-like_dom_sf"/>
</dbReference>
<gene>
    <name evidence="2" type="ORF">CNF02_04160</name>
</gene>
<name>A0A2A5WDI7_9GAMM</name>
<proteinExistence type="predicted"/>
<keyword evidence="2" id="KW-0418">Kinase</keyword>
<dbReference type="GO" id="GO:0009103">
    <property type="term" value="P:lipopolysaccharide biosynthetic process"/>
    <property type="evidence" value="ECO:0007669"/>
    <property type="project" value="InterPro"/>
</dbReference>
<dbReference type="NCBIfam" id="NF011703">
    <property type="entry name" value="PRK15123.1"/>
    <property type="match status" value="1"/>
</dbReference>
<protein>
    <submittedName>
        <fullName evidence="2">Lipopolysaccharide core heptose(I) kinase RfaP</fullName>
    </submittedName>
</protein>
<comment type="caution">
    <text evidence="2">The sequence shown here is derived from an EMBL/GenBank/DDBJ whole genome shotgun (WGS) entry which is preliminary data.</text>
</comment>
<dbReference type="PIRSF" id="PIRSF037318">
    <property type="entry name" value="RfaP"/>
    <property type="match status" value="1"/>
</dbReference>
<dbReference type="Gene3D" id="1.10.510.10">
    <property type="entry name" value="Transferase(Phosphotransferase) domain 1"/>
    <property type="match status" value="1"/>
</dbReference>
<dbReference type="Proteomes" id="UP000219329">
    <property type="component" value="Unassembled WGS sequence"/>
</dbReference>
<keyword evidence="2" id="KW-0808">Transferase</keyword>